<keyword evidence="9" id="KW-1185">Reference proteome</keyword>
<evidence type="ECO:0000256" key="1">
    <source>
        <dbReference type="ARBA" id="ARBA00004651"/>
    </source>
</evidence>
<dbReference type="PANTHER" id="PTHR40077">
    <property type="entry name" value="MEMBRANE PROTEIN-RELATED"/>
    <property type="match status" value="1"/>
</dbReference>
<dbReference type="PANTHER" id="PTHR40077:SF2">
    <property type="entry name" value="MEMBRANE PROTEIN"/>
    <property type="match status" value="1"/>
</dbReference>
<name>A0A852ZXL5_9ACTN</name>
<dbReference type="Pfam" id="PF12823">
    <property type="entry name" value="DUF3817"/>
    <property type="match status" value="1"/>
</dbReference>
<accession>A0A852ZXL5</accession>
<evidence type="ECO:0000256" key="2">
    <source>
        <dbReference type="ARBA" id="ARBA00022475"/>
    </source>
</evidence>
<evidence type="ECO:0000256" key="4">
    <source>
        <dbReference type="ARBA" id="ARBA00022989"/>
    </source>
</evidence>
<proteinExistence type="predicted"/>
<feature type="transmembrane region" description="Helical" evidence="6">
    <location>
        <begin position="45"/>
        <end position="63"/>
    </location>
</feature>
<evidence type="ECO:0000313" key="9">
    <source>
        <dbReference type="Proteomes" id="UP000567795"/>
    </source>
</evidence>
<comment type="subcellular location">
    <subcellularLocation>
        <location evidence="1">Cell membrane</location>
        <topology evidence="1">Multi-pass membrane protein</topology>
    </subcellularLocation>
</comment>
<keyword evidence="2" id="KW-1003">Cell membrane</keyword>
<evidence type="ECO:0000256" key="5">
    <source>
        <dbReference type="ARBA" id="ARBA00023136"/>
    </source>
</evidence>
<dbReference type="RefSeq" id="WP_179815070.1">
    <property type="nucleotide sequence ID" value="NZ_JACBZD010000001.1"/>
</dbReference>
<dbReference type="NCBIfam" id="TIGR03954">
    <property type="entry name" value="integ_memb_HG"/>
    <property type="match status" value="1"/>
</dbReference>
<evidence type="ECO:0000256" key="3">
    <source>
        <dbReference type="ARBA" id="ARBA00022692"/>
    </source>
</evidence>
<keyword evidence="3 6" id="KW-0812">Transmembrane</keyword>
<dbReference type="EMBL" id="JACBZD010000001">
    <property type="protein sequence ID" value="NYI06497.1"/>
    <property type="molecule type" value="Genomic_DNA"/>
</dbReference>
<reference evidence="8 9" key="1">
    <citation type="submission" date="2020-07" db="EMBL/GenBank/DDBJ databases">
        <title>Sequencing the genomes of 1000 actinobacteria strains.</title>
        <authorList>
            <person name="Klenk H.-P."/>
        </authorList>
    </citation>
    <scope>NUCLEOTIDE SEQUENCE [LARGE SCALE GENOMIC DNA]</scope>
    <source>
        <strain evidence="8 9">DSM 42178</strain>
    </source>
</reference>
<evidence type="ECO:0000313" key="8">
    <source>
        <dbReference type="EMBL" id="NYI06497.1"/>
    </source>
</evidence>
<keyword evidence="4 6" id="KW-1133">Transmembrane helix</keyword>
<evidence type="ECO:0000256" key="6">
    <source>
        <dbReference type="SAM" id="Phobius"/>
    </source>
</evidence>
<dbReference type="AlphaFoldDB" id="A0A852ZXL5"/>
<feature type="domain" description="DUF3817" evidence="7">
    <location>
        <begin position="6"/>
        <end position="92"/>
    </location>
</feature>
<keyword evidence="5 6" id="KW-0472">Membrane</keyword>
<sequence length="113" mass="12146">MKPIVLNAYRAMAYATGVMLLLLCVAMVIRYGLDGGDTMSAIISPIHGFLYMVYLVTTVMVGLRLNWGVGKMVLIALAGTIPVCSFVAERRVVAEARPFLITPEGAEDPARAA</sequence>
<dbReference type="Proteomes" id="UP000567795">
    <property type="component" value="Unassembled WGS sequence"/>
</dbReference>
<feature type="transmembrane region" description="Helical" evidence="6">
    <location>
        <begin position="12"/>
        <end position="33"/>
    </location>
</feature>
<evidence type="ECO:0000259" key="7">
    <source>
        <dbReference type="Pfam" id="PF12823"/>
    </source>
</evidence>
<organism evidence="8 9">
    <name type="scientific">Allostreptomyces psammosilenae</name>
    <dbReference type="NCBI Taxonomy" id="1892865"/>
    <lineage>
        <taxon>Bacteria</taxon>
        <taxon>Bacillati</taxon>
        <taxon>Actinomycetota</taxon>
        <taxon>Actinomycetes</taxon>
        <taxon>Kitasatosporales</taxon>
        <taxon>Streptomycetaceae</taxon>
        <taxon>Allostreptomyces</taxon>
    </lineage>
</organism>
<comment type="caution">
    <text evidence="8">The sequence shown here is derived from an EMBL/GenBank/DDBJ whole genome shotgun (WGS) entry which is preliminary data.</text>
</comment>
<dbReference type="GO" id="GO:0005886">
    <property type="term" value="C:plasma membrane"/>
    <property type="evidence" value="ECO:0007669"/>
    <property type="project" value="UniProtKB-SubCell"/>
</dbReference>
<gene>
    <name evidence="8" type="ORF">FHU37_003440</name>
</gene>
<dbReference type="InterPro" id="IPR023845">
    <property type="entry name" value="DUF3817_TM"/>
</dbReference>
<protein>
    <submittedName>
        <fullName evidence="8">Integral membrane protein</fullName>
    </submittedName>
</protein>